<evidence type="ECO:0000256" key="1">
    <source>
        <dbReference type="ARBA" id="ARBA00008356"/>
    </source>
</evidence>
<dbReference type="InterPro" id="IPR032054">
    <property type="entry name" value="Cdt1_C"/>
</dbReference>
<evidence type="ECO:0000259" key="3">
    <source>
        <dbReference type="Pfam" id="PF16679"/>
    </source>
</evidence>
<feature type="domain" description="DNA replication factor Cdt1 C-terminal" evidence="3">
    <location>
        <begin position="72"/>
        <end position="160"/>
    </location>
</feature>
<dbReference type="AlphaFoldDB" id="A0A3P7MGE9"/>
<comment type="similarity">
    <text evidence="1">Belongs to the Cdt1 family.</text>
</comment>
<gene>
    <name evidence="4" type="ORF">DILT_LOCUS13857</name>
</gene>
<evidence type="ECO:0000313" key="5">
    <source>
        <dbReference type="Proteomes" id="UP000281553"/>
    </source>
</evidence>
<dbReference type="InterPro" id="IPR038090">
    <property type="entry name" value="Cdt1_C_WH_dom_sf"/>
</dbReference>
<dbReference type="OrthoDB" id="341730at2759"/>
<organism evidence="4 5">
    <name type="scientific">Dibothriocephalus latus</name>
    <name type="common">Fish tapeworm</name>
    <name type="synonym">Diphyllobothrium latum</name>
    <dbReference type="NCBI Taxonomy" id="60516"/>
    <lineage>
        <taxon>Eukaryota</taxon>
        <taxon>Metazoa</taxon>
        <taxon>Spiralia</taxon>
        <taxon>Lophotrochozoa</taxon>
        <taxon>Platyhelminthes</taxon>
        <taxon>Cestoda</taxon>
        <taxon>Eucestoda</taxon>
        <taxon>Diphyllobothriidea</taxon>
        <taxon>Diphyllobothriidae</taxon>
        <taxon>Dibothriocephalus</taxon>
    </lineage>
</organism>
<dbReference type="Proteomes" id="UP000281553">
    <property type="component" value="Unassembled WGS sequence"/>
</dbReference>
<reference evidence="4 5" key="1">
    <citation type="submission" date="2018-11" db="EMBL/GenBank/DDBJ databases">
        <authorList>
            <consortium name="Pathogen Informatics"/>
        </authorList>
    </citation>
    <scope>NUCLEOTIDE SEQUENCE [LARGE SCALE GENOMIC DNA]</scope>
</reference>
<accession>A0A3P7MGE9</accession>
<sequence length="195" mass="22041">MINKLSLSESDLPTDSPIKRWHPAFPLDTAVPTIAPTPLPPKPDANENKITSASEAVAAFRARALFREANICERVREREKFMQCSLLIRSPIPEKQRLAYSCLPTTITQVWRELRTLGGRPVPLATVATRLAQSSETGLAQDVALYRIEELISLMPNWVEKVAWAKPHLRLKEMERPLKDVIDEAKRRVIEKGIV</sequence>
<dbReference type="EMBL" id="UYRU01071868">
    <property type="protein sequence ID" value="VDN21548.1"/>
    <property type="molecule type" value="Genomic_DNA"/>
</dbReference>
<protein>
    <recommendedName>
        <fullName evidence="3">DNA replication factor Cdt1 C-terminal domain-containing protein</fullName>
    </recommendedName>
</protein>
<keyword evidence="5" id="KW-1185">Reference proteome</keyword>
<evidence type="ECO:0000256" key="2">
    <source>
        <dbReference type="ARBA" id="ARBA00023306"/>
    </source>
</evidence>
<dbReference type="Pfam" id="PF16679">
    <property type="entry name" value="CDT1_C"/>
    <property type="match status" value="1"/>
</dbReference>
<name>A0A3P7MGE9_DIBLA</name>
<evidence type="ECO:0000313" key="4">
    <source>
        <dbReference type="EMBL" id="VDN21548.1"/>
    </source>
</evidence>
<dbReference type="Gene3D" id="1.10.10.1420">
    <property type="entry name" value="DNA replication factor Cdt1, C-terminal WH domain"/>
    <property type="match status" value="1"/>
</dbReference>
<proteinExistence type="inferred from homology"/>
<keyword evidence="2" id="KW-0131">Cell cycle</keyword>